<dbReference type="InterPro" id="IPR027417">
    <property type="entry name" value="P-loop_NTPase"/>
</dbReference>
<keyword evidence="7" id="KW-0067">ATP-binding</keyword>
<evidence type="ECO:0000256" key="3">
    <source>
        <dbReference type="ARBA" id="ARBA00022723"/>
    </source>
</evidence>
<evidence type="ECO:0000256" key="4">
    <source>
        <dbReference type="ARBA" id="ARBA00022741"/>
    </source>
</evidence>
<dbReference type="Gene3D" id="3.40.50.300">
    <property type="entry name" value="P-loop containing nucleotide triphosphate hydrolases"/>
    <property type="match status" value="1"/>
</dbReference>
<dbReference type="CDD" id="cd17930">
    <property type="entry name" value="DEXHc_cas3"/>
    <property type="match status" value="1"/>
</dbReference>
<dbReference type="InterPro" id="IPR011545">
    <property type="entry name" value="DEAD/DEAH_box_helicase_dom"/>
</dbReference>
<dbReference type="InterPro" id="IPR014001">
    <property type="entry name" value="Helicase_ATP-bd"/>
</dbReference>
<dbReference type="GO" id="GO:0005524">
    <property type="term" value="F:ATP binding"/>
    <property type="evidence" value="ECO:0007669"/>
    <property type="project" value="UniProtKB-KW"/>
</dbReference>
<gene>
    <name evidence="11" type="ORF">H9Q78_09505</name>
</gene>
<keyword evidence="4" id="KW-0547">Nucleotide-binding</keyword>
<evidence type="ECO:0000256" key="5">
    <source>
        <dbReference type="ARBA" id="ARBA00022801"/>
    </source>
</evidence>
<evidence type="ECO:0000259" key="10">
    <source>
        <dbReference type="PROSITE" id="PS51643"/>
    </source>
</evidence>
<protein>
    <submittedName>
        <fullName evidence="11">CRISPR-associated endonuclease Cas3</fullName>
    </submittedName>
</protein>
<dbReference type="GO" id="GO:0051607">
    <property type="term" value="P:defense response to virus"/>
    <property type="evidence" value="ECO:0007669"/>
    <property type="project" value="UniProtKB-KW"/>
</dbReference>
<dbReference type="Pfam" id="PF00270">
    <property type="entry name" value="DEAD"/>
    <property type="match status" value="1"/>
</dbReference>
<evidence type="ECO:0000256" key="7">
    <source>
        <dbReference type="ARBA" id="ARBA00022840"/>
    </source>
</evidence>
<name>A0A7G9G8A1_9FIRM</name>
<dbReference type="Proteomes" id="UP000515823">
    <property type="component" value="Chromosome"/>
</dbReference>
<dbReference type="Pfam" id="PF22590">
    <property type="entry name" value="Cas3-like_C_2"/>
    <property type="match status" value="1"/>
</dbReference>
<dbReference type="NCBIfam" id="TIGR01596">
    <property type="entry name" value="cas3_HD"/>
    <property type="match status" value="1"/>
</dbReference>
<evidence type="ECO:0000259" key="9">
    <source>
        <dbReference type="PROSITE" id="PS51192"/>
    </source>
</evidence>
<keyword evidence="11" id="KW-0255">Endonuclease</keyword>
<proteinExistence type="inferred from homology"/>
<dbReference type="Gene3D" id="1.10.3210.30">
    <property type="match status" value="1"/>
</dbReference>
<evidence type="ECO:0000256" key="6">
    <source>
        <dbReference type="ARBA" id="ARBA00022806"/>
    </source>
</evidence>
<comment type="similarity">
    <text evidence="1">In the N-terminal section; belongs to the CRISPR-associated nuclease Cas3-HD family.</text>
</comment>
<dbReference type="GO" id="GO:0004519">
    <property type="term" value="F:endonuclease activity"/>
    <property type="evidence" value="ECO:0007669"/>
    <property type="project" value="UniProtKB-KW"/>
</dbReference>
<feature type="domain" description="Helicase ATP-binding" evidence="9">
    <location>
        <begin position="223"/>
        <end position="405"/>
    </location>
</feature>
<dbReference type="InterPro" id="IPR054712">
    <property type="entry name" value="Cas3-like_dom"/>
</dbReference>
<dbReference type="CDD" id="cd09641">
    <property type="entry name" value="Cas3''_I"/>
    <property type="match status" value="1"/>
</dbReference>
<sequence length="772" mass="88202">MSKLCFWAAEKLGLGILAKLTGLLHDFGKGTVDFLSFLRGAGDKHPNHAGLGALYVHRHWWMPAKTVKERQTAQLIALCIYGHHAGLPDCLNDSGNSPYLNGLEEQSDDYYMEAMGNFYSEIASAEELDELFTGACGELEKFGLDKYSFDWGMLARLLLSVLIDSDRWDSACFDYDANPFETFQNDQPDWKKLLLELETFLGSFPKKGKLAEIRWNISEWCRDAGELKPGIYTLSVPTGGGKTYSSLRFALAQAKKYGQRRIFYFIPMNTILDQNSKDIRDALSDYPSILEHHSNVVLEDEEEEKKYRRLTERWDSDIILTSLVQFLDSLFQNGNSKARRMYRLVDSVLIFDEIQALPKRCRELFEKAIQFLVRYCNCTVLLCTATQPELNLEAKELVPDVDALYRKLKRVTYIPQLEVRRYQEAAIDIVEFIRDKKSVLTIVNTKDAAWNVFKGILEQLEILNYGLVEIKQGLSDEALEEYARDCGENKVLCVHLSTLMCPEHRTEIVRWVKAWLEAEKLVCCVSTALIEAGINVSFPIVIRSLAGIPSVVQAAGRCNRNCEADRGYIYLWNLAEERLGRLPDIQKGKEISMSLFSSIGDIDEIGTPQMIKKYFEKEEVYTQKVEKYPYKEWNSDLVTMFSTNRECRNVAEDLQDNPLPNLSKRLSQSFRTAGSAFRVIDQKTKSVIVPYGKGKELIEKLAGRHPLSEEIKYLKKAQRYSVDLFEQIFERLGREGALISLGDTGAVVLKEEYYNAWAGVSITPREMVDLIM</sequence>
<keyword evidence="11" id="KW-0540">Nuclease</keyword>
<keyword evidence="8" id="KW-0051">Antiviral defense</keyword>
<dbReference type="InterPro" id="IPR006483">
    <property type="entry name" value="CRISPR-assoc_Cas3_HD"/>
</dbReference>
<dbReference type="InterPro" id="IPR038257">
    <property type="entry name" value="CRISPR-assoc_Cas3_HD_sf"/>
</dbReference>
<keyword evidence="12" id="KW-1185">Reference proteome</keyword>
<organism evidence="11 12">
    <name type="scientific">Qiania dongpingensis</name>
    <dbReference type="NCBI Taxonomy" id="2763669"/>
    <lineage>
        <taxon>Bacteria</taxon>
        <taxon>Bacillati</taxon>
        <taxon>Bacillota</taxon>
        <taxon>Clostridia</taxon>
        <taxon>Lachnospirales</taxon>
        <taxon>Lachnospiraceae</taxon>
        <taxon>Qiania</taxon>
    </lineage>
</organism>
<keyword evidence="5" id="KW-0378">Hydrolase</keyword>
<accession>A0A7G9G8A1</accession>
<dbReference type="GO" id="GO:0016787">
    <property type="term" value="F:hydrolase activity"/>
    <property type="evidence" value="ECO:0007669"/>
    <property type="project" value="UniProtKB-KW"/>
</dbReference>
<dbReference type="AlphaFoldDB" id="A0A7G9G8A1"/>
<evidence type="ECO:0000256" key="2">
    <source>
        <dbReference type="ARBA" id="ARBA00009046"/>
    </source>
</evidence>
<dbReference type="KEGG" id="qdo:H9Q78_09505"/>
<dbReference type="GO" id="GO:0046872">
    <property type="term" value="F:metal ion binding"/>
    <property type="evidence" value="ECO:0007669"/>
    <property type="project" value="UniProtKB-KW"/>
</dbReference>
<keyword evidence="3" id="KW-0479">Metal-binding</keyword>
<feature type="domain" description="HD Cas3-type" evidence="10">
    <location>
        <begin position="1"/>
        <end position="169"/>
    </location>
</feature>
<dbReference type="SUPFAM" id="SSF52540">
    <property type="entry name" value="P-loop containing nucleoside triphosphate hydrolases"/>
    <property type="match status" value="1"/>
</dbReference>
<comment type="similarity">
    <text evidence="2">In the central section; belongs to the CRISPR-associated helicase Cas3 family.</text>
</comment>
<dbReference type="SMART" id="SM00487">
    <property type="entry name" value="DEXDc"/>
    <property type="match status" value="1"/>
</dbReference>
<evidence type="ECO:0000256" key="8">
    <source>
        <dbReference type="ARBA" id="ARBA00023118"/>
    </source>
</evidence>
<reference evidence="11 12" key="1">
    <citation type="submission" date="2020-08" db="EMBL/GenBank/DDBJ databases">
        <authorList>
            <person name="Liu C."/>
            <person name="Sun Q."/>
        </authorList>
    </citation>
    <scope>NUCLEOTIDE SEQUENCE [LARGE SCALE GENOMIC DNA]</scope>
    <source>
        <strain evidence="11 12">NSJ-38</strain>
    </source>
</reference>
<evidence type="ECO:0000256" key="1">
    <source>
        <dbReference type="ARBA" id="ARBA00006847"/>
    </source>
</evidence>
<dbReference type="PROSITE" id="PS51192">
    <property type="entry name" value="HELICASE_ATP_BIND_1"/>
    <property type="match status" value="1"/>
</dbReference>
<dbReference type="PROSITE" id="PS51643">
    <property type="entry name" value="HD_CAS3"/>
    <property type="match status" value="1"/>
</dbReference>
<dbReference type="GO" id="GO:0004386">
    <property type="term" value="F:helicase activity"/>
    <property type="evidence" value="ECO:0007669"/>
    <property type="project" value="UniProtKB-KW"/>
</dbReference>
<evidence type="ECO:0000313" key="12">
    <source>
        <dbReference type="Proteomes" id="UP000515823"/>
    </source>
</evidence>
<keyword evidence="6" id="KW-0347">Helicase</keyword>
<evidence type="ECO:0000313" key="11">
    <source>
        <dbReference type="EMBL" id="QNM07033.1"/>
    </source>
</evidence>
<dbReference type="GO" id="GO:0003676">
    <property type="term" value="F:nucleic acid binding"/>
    <property type="evidence" value="ECO:0007669"/>
    <property type="project" value="InterPro"/>
</dbReference>
<dbReference type="EMBL" id="CP060634">
    <property type="protein sequence ID" value="QNM07033.1"/>
    <property type="molecule type" value="Genomic_DNA"/>
</dbReference>